<sequence>MYRFSKGIRRPMLPFIDLAAQQSRLRDRIDAAIGEVLDGGAYILGPAVGQFEQELAAFCGAGHAVSCANGTDALLLALMALEVKAGDAVFVPSFTFAATAEIVPCLGAVPYFVDIDPTTFNMDPESLKRCIEKAARDGMPLKAIIPVDLFGLPADMNAIESIARENGMAIVCDTAQGFGGRYHGRIAGAMGDLATTSFFPAKPLGCYGDGGALTTSDDKLADRLRSLRNHGAGSDKYDNIHIGMNSRLDSIQAAILSVKLSVFEEEIEKRQEIAARYAERLAETVTVPTVPDGLTSTWAQYTVRLPDGADRPGVQASLRDAGVPTAIYYPIPLHQQTAYRHWPHDPAGMVATDEAAQSVLALPMHPYLEAADQDRIADALKGALAA</sequence>
<accession>A0A231UUE2</accession>
<evidence type="ECO:0000256" key="2">
    <source>
        <dbReference type="PIRSR" id="PIRSR000390-2"/>
    </source>
</evidence>
<dbReference type="PIRSF" id="PIRSF000390">
    <property type="entry name" value="PLP_StrS"/>
    <property type="match status" value="1"/>
</dbReference>
<proteinExistence type="inferred from homology"/>
<dbReference type="AlphaFoldDB" id="A0A231UUE2"/>
<feature type="active site" description="Proton acceptor" evidence="1">
    <location>
        <position position="202"/>
    </location>
</feature>
<dbReference type="GO" id="GO:0008483">
    <property type="term" value="F:transaminase activity"/>
    <property type="evidence" value="ECO:0007669"/>
    <property type="project" value="UniProtKB-KW"/>
</dbReference>
<dbReference type="InterPro" id="IPR015422">
    <property type="entry name" value="PyrdxlP-dep_Trfase_small"/>
</dbReference>
<dbReference type="EMBL" id="NBYO01000003">
    <property type="protein sequence ID" value="OXS99506.1"/>
    <property type="molecule type" value="Genomic_DNA"/>
</dbReference>
<organism evidence="4 5">
    <name type="scientific">Notoacmeibacter marinus</name>
    <dbReference type="NCBI Taxonomy" id="1876515"/>
    <lineage>
        <taxon>Bacteria</taxon>
        <taxon>Pseudomonadati</taxon>
        <taxon>Pseudomonadota</taxon>
        <taxon>Alphaproteobacteria</taxon>
        <taxon>Hyphomicrobiales</taxon>
        <taxon>Notoacmeibacteraceae</taxon>
        <taxon>Notoacmeibacter</taxon>
    </lineage>
</organism>
<dbReference type="Gene3D" id="3.40.640.10">
    <property type="entry name" value="Type I PLP-dependent aspartate aminotransferase-like (Major domain)"/>
    <property type="match status" value="1"/>
</dbReference>
<evidence type="ECO:0000313" key="5">
    <source>
        <dbReference type="Proteomes" id="UP000215405"/>
    </source>
</evidence>
<protein>
    <submittedName>
        <fullName evidence="4">Aminotransferase DegT</fullName>
    </submittedName>
</protein>
<keyword evidence="5" id="KW-1185">Reference proteome</keyword>
<dbReference type="GO" id="GO:0000271">
    <property type="term" value="P:polysaccharide biosynthetic process"/>
    <property type="evidence" value="ECO:0007669"/>
    <property type="project" value="TreeGrafter"/>
</dbReference>
<dbReference type="GO" id="GO:0030170">
    <property type="term" value="F:pyridoxal phosphate binding"/>
    <property type="evidence" value="ECO:0007669"/>
    <property type="project" value="TreeGrafter"/>
</dbReference>
<evidence type="ECO:0000256" key="1">
    <source>
        <dbReference type="PIRSR" id="PIRSR000390-1"/>
    </source>
</evidence>
<dbReference type="Pfam" id="PF01041">
    <property type="entry name" value="DegT_DnrJ_EryC1"/>
    <property type="match status" value="1"/>
</dbReference>
<evidence type="ECO:0000313" key="4">
    <source>
        <dbReference type="EMBL" id="OXS99506.1"/>
    </source>
</evidence>
<dbReference type="InterPro" id="IPR015421">
    <property type="entry name" value="PyrdxlP-dep_Trfase_major"/>
</dbReference>
<keyword evidence="4" id="KW-0032">Aminotransferase</keyword>
<dbReference type="InterPro" id="IPR000653">
    <property type="entry name" value="DegT/StrS_aminotransferase"/>
</dbReference>
<name>A0A231UUE2_9HYPH</name>
<keyword evidence="2 3" id="KW-0663">Pyridoxal phosphate</keyword>
<dbReference type="CDD" id="cd00616">
    <property type="entry name" value="AHBA_syn"/>
    <property type="match status" value="1"/>
</dbReference>
<dbReference type="PANTHER" id="PTHR30244">
    <property type="entry name" value="TRANSAMINASE"/>
    <property type="match status" value="1"/>
</dbReference>
<comment type="similarity">
    <text evidence="3">Belongs to the DegT/DnrJ/EryC1 family.</text>
</comment>
<comment type="caution">
    <text evidence="4">The sequence shown here is derived from an EMBL/GenBank/DDBJ whole genome shotgun (WGS) entry which is preliminary data.</text>
</comment>
<feature type="modified residue" description="N6-(pyridoxal phosphate)lysine" evidence="2">
    <location>
        <position position="202"/>
    </location>
</feature>
<evidence type="ECO:0000256" key="3">
    <source>
        <dbReference type="RuleBase" id="RU004508"/>
    </source>
</evidence>
<reference evidence="5" key="1">
    <citation type="journal article" date="2017" name="Int. J. Syst. Evol. Microbiol.">
        <title>Notoacmeibacter marinus gen. nov., sp. nov., isolated from the gut of a limpet and proposal of Notoacmeibacteraceae fam. nov. in the order Rhizobiales of the class Alphaproteobacteria.</title>
        <authorList>
            <person name="Huang Z."/>
            <person name="Guo F."/>
            <person name="Lai Q."/>
        </authorList>
    </citation>
    <scope>NUCLEOTIDE SEQUENCE [LARGE SCALE GENOMIC DNA]</scope>
    <source>
        <strain evidence="5">XMTR2A4</strain>
    </source>
</reference>
<gene>
    <name evidence="4" type="ORF">B7H23_15300</name>
</gene>
<dbReference type="SUPFAM" id="SSF53383">
    <property type="entry name" value="PLP-dependent transferases"/>
    <property type="match status" value="1"/>
</dbReference>
<keyword evidence="4" id="KW-0808">Transferase</keyword>
<dbReference type="PANTHER" id="PTHR30244:SF42">
    <property type="entry name" value="UDP-2-ACETAMIDO-2-DEOXY-3-OXO-D-GLUCURONATE AMINOTRANSFERASE"/>
    <property type="match status" value="1"/>
</dbReference>
<dbReference type="InterPro" id="IPR015424">
    <property type="entry name" value="PyrdxlP-dep_Trfase"/>
</dbReference>
<dbReference type="Gene3D" id="3.90.1150.10">
    <property type="entry name" value="Aspartate Aminotransferase, domain 1"/>
    <property type="match status" value="1"/>
</dbReference>
<dbReference type="Proteomes" id="UP000215405">
    <property type="component" value="Unassembled WGS sequence"/>
</dbReference>